<dbReference type="AlphaFoldDB" id="A0A1H6XVP7"/>
<evidence type="ECO:0000256" key="4">
    <source>
        <dbReference type="ARBA" id="ARBA00022842"/>
    </source>
</evidence>
<dbReference type="PRINTS" id="PR00502">
    <property type="entry name" value="NUDIXFAMILY"/>
</dbReference>
<dbReference type="PANTHER" id="PTHR42904:SF6">
    <property type="entry name" value="NAD-CAPPED RNA HYDROLASE NUDT12"/>
    <property type="match status" value="1"/>
</dbReference>
<dbReference type="Pfam" id="PF00293">
    <property type="entry name" value="NUDIX"/>
    <property type="match status" value="1"/>
</dbReference>
<dbReference type="InterPro" id="IPR015376">
    <property type="entry name" value="Znr_NADH_PPase"/>
</dbReference>
<dbReference type="PROSITE" id="PS51462">
    <property type="entry name" value="NUDIX"/>
    <property type="match status" value="1"/>
</dbReference>
<dbReference type="InterPro" id="IPR015797">
    <property type="entry name" value="NUDIX_hydrolase-like_dom_sf"/>
</dbReference>
<dbReference type="EMBL" id="FNYO01000062">
    <property type="protein sequence ID" value="SEJ27311.1"/>
    <property type="molecule type" value="Genomic_DNA"/>
</dbReference>
<organism evidence="11 13">
    <name type="scientific">Azotobacter beijerinckii</name>
    <dbReference type="NCBI Taxonomy" id="170623"/>
    <lineage>
        <taxon>Bacteria</taxon>
        <taxon>Pseudomonadati</taxon>
        <taxon>Pseudomonadota</taxon>
        <taxon>Gammaproteobacteria</taxon>
        <taxon>Pseudomonadales</taxon>
        <taxon>Pseudomonadaceae</taxon>
        <taxon>Azotobacter</taxon>
    </lineage>
</organism>
<keyword evidence="8" id="KW-0862">Zinc</keyword>
<feature type="binding site" evidence="8">
    <location>
        <position position="255"/>
    </location>
    <ligand>
        <name>substrate</name>
    </ligand>
</feature>
<gene>
    <name evidence="8" type="primary">nudC</name>
    <name evidence="11" type="ORF">SAMN04244572_03570</name>
    <name evidence="10" type="ORF">SAMN04244579_03742</name>
</gene>
<dbReference type="GO" id="GO:0006742">
    <property type="term" value="P:NADP+ catabolic process"/>
    <property type="evidence" value="ECO:0007669"/>
    <property type="project" value="TreeGrafter"/>
</dbReference>
<feature type="binding site" evidence="8">
    <location>
        <position position="172"/>
    </location>
    <ligand>
        <name>a divalent metal cation</name>
        <dbReference type="ChEBI" id="CHEBI:60240"/>
        <label>1</label>
    </ligand>
</feature>
<comment type="subunit">
    <text evidence="8">Homodimer.</text>
</comment>
<keyword evidence="2 8" id="KW-0479">Metal-binding</keyword>
<protein>
    <recommendedName>
        <fullName evidence="8">NAD-capped RNA hydrolase NudC</fullName>
        <shortName evidence="8">DeNADding enzyme NudC</shortName>
        <ecNumber evidence="8">3.6.1.-</ecNumber>
    </recommendedName>
    <alternativeName>
        <fullName evidence="8">NADH pyrophosphatase</fullName>
        <ecNumber evidence="8">3.6.1.22</ecNumber>
    </alternativeName>
</protein>
<feature type="domain" description="Nudix hydrolase" evidence="9">
    <location>
        <begin position="139"/>
        <end position="262"/>
    </location>
</feature>
<evidence type="ECO:0000313" key="10">
    <source>
        <dbReference type="EMBL" id="SEJ27311.1"/>
    </source>
</evidence>
<evidence type="ECO:0000313" key="12">
    <source>
        <dbReference type="Proteomes" id="UP000199005"/>
    </source>
</evidence>
<dbReference type="GO" id="GO:0008270">
    <property type="term" value="F:zinc ion binding"/>
    <property type="evidence" value="ECO:0007669"/>
    <property type="project" value="UniProtKB-UniRule"/>
</dbReference>
<keyword evidence="4 8" id="KW-0460">Magnesium</keyword>
<evidence type="ECO:0000259" key="9">
    <source>
        <dbReference type="PROSITE" id="PS51462"/>
    </source>
</evidence>
<dbReference type="EMBL" id="FNYQ01000078">
    <property type="protein sequence ID" value="SEJ33123.1"/>
    <property type="molecule type" value="Genomic_DNA"/>
</dbReference>
<comment type="catalytic activity">
    <reaction evidence="7">
        <text>a 5'-end NAD(+)-phospho-ribonucleoside in mRNA + H2O = a 5'-end phospho-adenosine-phospho-ribonucleoside in mRNA + beta-nicotinamide D-ribonucleotide + 2 H(+)</text>
        <dbReference type="Rhea" id="RHEA:60876"/>
        <dbReference type="Rhea" id="RHEA-COMP:15698"/>
        <dbReference type="Rhea" id="RHEA-COMP:15719"/>
        <dbReference type="ChEBI" id="CHEBI:14649"/>
        <dbReference type="ChEBI" id="CHEBI:15377"/>
        <dbReference type="ChEBI" id="CHEBI:15378"/>
        <dbReference type="ChEBI" id="CHEBI:144029"/>
        <dbReference type="ChEBI" id="CHEBI:144051"/>
    </reaction>
    <physiologicalReaction direction="left-to-right" evidence="7">
        <dbReference type="Rhea" id="RHEA:60877"/>
    </physiologicalReaction>
</comment>
<comment type="cofactor">
    <cofactor evidence="8">
        <name>Zn(2+)</name>
        <dbReference type="ChEBI" id="CHEBI:29105"/>
    </cofactor>
    <text evidence="8">Binds 1 zinc ion per subunit.</text>
</comment>
<dbReference type="Gene3D" id="3.90.79.20">
    <property type="match status" value="1"/>
</dbReference>
<dbReference type="InterPro" id="IPR020476">
    <property type="entry name" value="Nudix_hydrolase"/>
</dbReference>
<feature type="binding site" evidence="8">
    <location>
        <position position="233"/>
    </location>
    <ligand>
        <name>a divalent metal cation</name>
        <dbReference type="ChEBI" id="CHEBI:60240"/>
        <label>3</label>
    </ligand>
</feature>
<feature type="binding site" evidence="8">
    <location>
        <begin position="206"/>
        <end position="213"/>
    </location>
    <ligand>
        <name>substrate</name>
    </ligand>
</feature>
<dbReference type="GO" id="GO:0019677">
    <property type="term" value="P:NAD+ catabolic process"/>
    <property type="evidence" value="ECO:0007669"/>
    <property type="project" value="TreeGrafter"/>
</dbReference>
<dbReference type="Gene3D" id="3.90.79.10">
    <property type="entry name" value="Nucleoside Triphosphate Pyrophosphohydrolase"/>
    <property type="match status" value="1"/>
</dbReference>
<feature type="binding site" evidence="8">
    <location>
        <position position="188"/>
    </location>
    <ligand>
        <name>a divalent metal cation</name>
        <dbReference type="ChEBI" id="CHEBI:60240"/>
        <label>2</label>
    </ligand>
</feature>
<dbReference type="GO" id="GO:0005829">
    <property type="term" value="C:cytosol"/>
    <property type="evidence" value="ECO:0007669"/>
    <property type="project" value="TreeGrafter"/>
</dbReference>
<comment type="catalytic activity">
    <reaction evidence="8">
        <text>NAD(+) + H2O = beta-nicotinamide D-ribonucleotide + AMP + 2 H(+)</text>
        <dbReference type="Rhea" id="RHEA:11800"/>
        <dbReference type="ChEBI" id="CHEBI:14649"/>
        <dbReference type="ChEBI" id="CHEBI:15377"/>
        <dbReference type="ChEBI" id="CHEBI:15378"/>
        <dbReference type="ChEBI" id="CHEBI:57540"/>
        <dbReference type="ChEBI" id="CHEBI:456215"/>
        <dbReference type="EC" id="3.6.1.22"/>
    </reaction>
</comment>
<feature type="binding site" evidence="8">
    <location>
        <position position="138"/>
    </location>
    <ligand>
        <name>substrate</name>
    </ligand>
</feature>
<dbReference type="GO" id="GO:0000210">
    <property type="term" value="F:NAD+ diphosphatase activity"/>
    <property type="evidence" value="ECO:0007669"/>
    <property type="project" value="UniProtKB-UniRule"/>
</dbReference>
<feature type="binding site" evidence="8">
    <location>
        <position position="82"/>
    </location>
    <ligand>
        <name>substrate</name>
    </ligand>
</feature>
<dbReference type="PROSITE" id="PS00893">
    <property type="entry name" value="NUDIX_BOX"/>
    <property type="match status" value="1"/>
</dbReference>
<dbReference type="Proteomes" id="UP000199250">
    <property type="component" value="Unassembled WGS sequence"/>
</dbReference>
<dbReference type="InterPro" id="IPR000086">
    <property type="entry name" value="NUDIX_hydrolase_dom"/>
</dbReference>
<dbReference type="EC" id="3.6.1.-" evidence="8"/>
<evidence type="ECO:0000256" key="6">
    <source>
        <dbReference type="ARBA" id="ARBA00023211"/>
    </source>
</evidence>
<comment type="cofactor">
    <cofactor evidence="8">
        <name>Mg(2+)</name>
        <dbReference type="ChEBI" id="CHEBI:18420"/>
    </cofactor>
    <cofactor evidence="8">
        <name>Mn(2+)</name>
        <dbReference type="ChEBI" id="CHEBI:29035"/>
    </cofactor>
    <text evidence="8">Divalent metal cations. Mg(2+) or Mn(2+).</text>
</comment>
<dbReference type="InterPro" id="IPR050241">
    <property type="entry name" value="NAD-cap_RNA_hydrolase_NudC"/>
</dbReference>
<comment type="caution">
    <text evidence="8">Lacks conserved residue(s) required for the propagation of feature annotation.</text>
</comment>
<dbReference type="STRING" id="170623.SAMN04244579_03742"/>
<dbReference type="InterPro" id="IPR022925">
    <property type="entry name" value="RNA_Hydrolase_NudC"/>
</dbReference>
<dbReference type="CDD" id="cd03429">
    <property type="entry name" value="NUDIX_NADH_pyrophosphatase_Nudt13"/>
    <property type="match status" value="1"/>
</dbReference>
<comment type="similarity">
    <text evidence="1 8">Belongs to the Nudix hydrolase family. NudC subfamily.</text>
</comment>
<dbReference type="EC" id="3.6.1.22" evidence="8"/>
<dbReference type="SUPFAM" id="SSF55811">
    <property type="entry name" value="Nudix"/>
    <property type="match status" value="2"/>
</dbReference>
<accession>A0A1H6XVP7</accession>
<evidence type="ECO:0000313" key="13">
    <source>
        <dbReference type="Proteomes" id="UP000199250"/>
    </source>
</evidence>
<feature type="binding site" evidence="8">
    <location>
        <position position="125"/>
    </location>
    <ligand>
        <name>substrate</name>
    </ligand>
</feature>
<dbReference type="InterPro" id="IPR049734">
    <property type="entry name" value="NudC-like_C"/>
</dbReference>
<keyword evidence="3 8" id="KW-0378">Hydrolase</keyword>
<evidence type="ECO:0000256" key="2">
    <source>
        <dbReference type="ARBA" id="ARBA00022723"/>
    </source>
</evidence>
<dbReference type="NCBIfam" id="NF001299">
    <property type="entry name" value="PRK00241.1"/>
    <property type="match status" value="1"/>
</dbReference>
<dbReference type="Pfam" id="PF09296">
    <property type="entry name" value="NUDIX-like"/>
    <property type="match status" value="1"/>
</dbReference>
<dbReference type="Proteomes" id="UP000199005">
    <property type="component" value="Unassembled WGS sequence"/>
</dbReference>
<comment type="catalytic activity">
    <reaction evidence="8">
        <text>NADH + H2O = reduced beta-nicotinamide D-ribonucleotide + AMP + 2 H(+)</text>
        <dbReference type="Rhea" id="RHEA:48868"/>
        <dbReference type="ChEBI" id="CHEBI:15377"/>
        <dbReference type="ChEBI" id="CHEBI:15378"/>
        <dbReference type="ChEBI" id="CHEBI:57945"/>
        <dbReference type="ChEBI" id="CHEBI:90832"/>
        <dbReference type="ChEBI" id="CHEBI:456215"/>
        <dbReference type="EC" id="3.6.1.22"/>
    </reaction>
</comment>
<sequence length="276" mass="31003">MSERWSPGTHIGYPSGGLALAHCRQRFLLGPQGTLFPCQWLHERGFPVLVEHVLGSFDGEPVRLLELERPVELAGCSWQPLRQLMLESDVETFRLLGYASQIGTWARQHRFCGSCGAPMELLPGERAMHCPRCEVQHYPRLSPSMIVLVTRGDEVLLARSPRFSSGVYSTLAGFVEPGETVEQCVIREVREEVGVEIRNPRYIASQSWPFPHSLMLGFHAEYAGGEIVPQPEEIEDARWFALTDLPALPSTYSIARYLIELYRAQRLGFGEPSLPG</sequence>
<evidence type="ECO:0000256" key="1">
    <source>
        <dbReference type="ARBA" id="ARBA00009595"/>
    </source>
</evidence>
<dbReference type="InterPro" id="IPR020084">
    <property type="entry name" value="NUDIX_hydrolase_CS"/>
</dbReference>
<feature type="short sequence motif" description="Nudix box" evidence="8">
    <location>
        <begin position="173"/>
        <end position="194"/>
    </location>
</feature>
<keyword evidence="6 8" id="KW-0464">Manganese</keyword>
<feature type="binding site" evidence="8">
    <location>
        <position position="188"/>
    </location>
    <ligand>
        <name>a divalent metal cation</name>
        <dbReference type="ChEBI" id="CHEBI:60240"/>
        <label>3</label>
    </ligand>
</feature>
<reference evidence="12 13" key="1">
    <citation type="submission" date="2016-10" db="EMBL/GenBank/DDBJ databases">
        <authorList>
            <person name="de Groot N.N."/>
        </authorList>
    </citation>
    <scope>NUCLEOTIDE SEQUENCE [LARGE SCALE GENOMIC DNA]</scope>
    <source>
        <strain evidence="10 12">DSM 1041</strain>
        <strain evidence="11 13">DSM 373</strain>
    </source>
</reference>
<proteinExistence type="inferred from homology"/>
<feature type="binding site" evidence="8">
    <location>
        <position position="115"/>
    </location>
    <ligand>
        <name>Zn(2+)</name>
        <dbReference type="ChEBI" id="CHEBI:29105"/>
    </ligand>
</feature>
<feature type="binding site" evidence="8">
    <location>
        <position position="130"/>
    </location>
    <ligand>
        <name>Zn(2+)</name>
        <dbReference type="ChEBI" id="CHEBI:29105"/>
    </ligand>
</feature>
<feature type="binding site" evidence="8">
    <location>
        <position position="112"/>
    </location>
    <ligand>
        <name>Zn(2+)</name>
        <dbReference type="ChEBI" id="CHEBI:29105"/>
    </ligand>
</feature>
<evidence type="ECO:0000256" key="8">
    <source>
        <dbReference type="HAMAP-Rule" id="MF_00297"/>
    </source>
</evidence>
<evidence type="ECO:0000313" key="11">
    <source>
        <dbReference type="EMBL" id="SEJ33123.1"/>
    </source>
</evidence>
<feature type="binding site" evidence="8">
    <location>
        <position position="233"/>
    </location>
    <ligand>
        <name>a divalent metal cation</name>
        <dbReference type="ChEBI" id="CHEBI:60240"/>
        <label>1</label>
    </ligand>
</feature>
<comment type="function">
    <text evidence="8">mRNA decapping enzyme that specifically removes the nicotinamide adenine dinucleotide (NAD) cap from a subset of mRNAs by hydrolyzing the diphosphate linkage to produce nicotinamide mononucleotide (NMN) and 5' monophosphate mRNA. The NAD-cap is present at the 5'-end of some mRNAs and stabilizes RNA against 5'-processing. Has preference for mRNAs with a 5'-end purine. Catalyzes the hydrolysis of a broad range of dinucleotide pyrophosphates.</text>
</comment>
<feature type="binding site" evidence="8">
    <location>
        <position position="192"/>
    </location>
    <ligand>
        <name>a divalent metal cation</name>
        <dbReference type="ChEBI" id="CHEBI:60240"/>
        <label>3</label>
    </ligand>
</feature>
<evidence type="ECO:0000256" key="7">
    <source>
        <dbReference type="ARBA" id="ARBA00023679"/>
    </source>
</evidence>
<dbReference type="OrthoDB" id="9791656at2"/>
<dbReference type="GO" id="GO:0035529">
    <property type="term" value="F:NADH pyrophosphatase activity"/>
    <property type="evidence" value="ECO:0007669"/>
    <property type="project" value="TreeGrafter"/>
</dbReference>
<dbReference type="PANTHER" id="PTHR42904">
    <property type="entry name" value="NUDIX HYDROLASE, NUDC SUBFAMILY"/>
    <property type="match status" value="1"/>
</dbReference>
<evidence type="ECO:0000256" key="5">
    <source>
        <dbReference type="ARBA" id="ARBA00023027"/>
    </source>
</evidence>
<keyword evidence="5 8" id="KW-0520">NAD</keyword>
<feature type="binding site" evidence="8">
    <location>
        <position position="133"/>
    </location>
    <ligand>
        <name>Zn(2+)</name>
        <dbReference type="ChEBI" id="CHEBI:29105"/>
    </ligand>
</feature>
<dbReference type="Pfam" id="PF09297">
    <property type="entry name" value="Zn_ribbon_NUD"/>
    <property type="match status" value="1"/>
</dbReference>
<feature type="binding site" evidence="8">
    <location>
        <position position="192"/>
    </location>
    <ligand>
        <name>a divalent metal cation</name>
        <dbReference type="ChEBI" id="CHEBI:60240"/>
        <label>1</label>
    </ligand>
</feature>
<evidence type="ECO:0000256" key="3">
    <source>
        <dbReference type="ARBA" id="ARBA00022801"/>
    </source>
</evidence>
<name>A0A1H6XVP7_9GAMM</name>
<dbReference type="InterPro" id="IPR015375">
    <property type="entry name" value="NADH_PPase-like_N"/>
</dbReference>
<dbReference type="HAMAP" id="MF_00297">
    <property type="entry name" value="Nudix_NudC"/>
    <property type="match status" value="1"/>
</dbReference>
<dbReference type="GO" id="GO:0030145">
    <property type="term" value="F:manganese ion binding"/>
    <property type="evidence" value="ECO:0007669"/>
    <property type="project" value="UniProtKB-UniRule"/>
</dbReference>
<dbReference type="GO" id="GO:0000287">
    <property type="term" value="F:magnesium ion binding"/>
    <property type="evidence" value="ECO:0007669"/>
    <property type="project" value="UniProtKB-UniRule"/>
</dbReference>
<dbReference type="RefSeq" id="WP_090734188.1">
    <property type="nucleotide sequence ID" value="NZ_FNYO01000062.1"/>
</dbReference>